<gene>
    <name evidence="4" type="ORF">SK854_41960</name>
</gene>
<dbReference type="SUPFAM" id="SSF53686">
    <property type="entry name" value="Tryptophan synthase beta subunit-like PLP-dependent enzymes"/>
    <property type="match status" value="1"/>
</dbReference>
<dbReference type="Pfam" id="PF00291">
    <property type="entry name" value="PALP"/>
    <property type="match status" value="1"/>
</dbReference>
<evidence type="ECO:0000313" key="4">
    <source>
        <dbReference type="EMBL" id="MDX8148741.1"/>
    </source>
</evidence>
<evidence type="ECO:0000259" key="3">
    <source>
        <dbReference type="Pfam" id="PF00291"/>
    </source>
</evidence>
<dbReference type="Gene3D" id="3.40.50.1100">
    <property type="match status" value="2"/>
</dbReference>
<comment type="cofactor">
    <cofactor evidence="1">
        <name>pyridoxal 5'-phosphate</name>
        <dbReference type="ChEBI" id="CHEBI:597326"/>
    </cofactor>
</comment>
<dbReference type="PANTHER" id="PTHR43050">
    <property type="entry name" value="SERINE / THREONINE RACEMASE FAMILY MEMBER"/>
    <property type="match status" value="1"/>
</dbReference>
<reference evidence="4 5" key="1">
    <citation type="submission" date="2023-11" db="EMBL/GenBank/DDBJ databases">
        <title>Lentzea sokolovensis, sp. nov., Lentzea kristufkii, sp. nov., and Lentzea miocenensis, sp. nov., rare actinobacteria from Sokolov Coal Basin, Miocene lacustrine sediment, Czech Republic.</title>
        <authorList>
            <person name="Lara A."/>
            <person name="Kotroba L."/>
            <person name="Nouioui I."/>
            <person name="Neumann-Schaal M."/>
            <person name="Mast Y."/>
            <person name="Chronakova A."/>
        </authorList>
    </citation>
    <scope>NUCLEOTIDE SEQUENCE [LARGE SCALE GENOMIC DNA]</scope>
    <source>
        <strain evidence="4 5">BCCO 10_0061</strain>
    </source>
</reference>
<reference evidence="4 5" key="2">
    <citation type="submission" date="2023-11" db="EMBL/GenBank/DDBJ databases">
        <authorList>
            <person name="Lara A.C."/>
            <person name="Chronakova A."/>
        </authorList>
    </citation>
    <scope>NUCLEOTIDE SEQUENCE [LARGE SCALE GENOMIC DNA]</scope>
    <source>
        <strain evidence="4 5">BCCO 10_0061</strain>
    </source>
</reference>
<protein>
    <submittedName>
        <fullName evidence="4">Pyridoxal-phosphate dependent enzyme</fullName>
    </submittedName>
</protein>
<evidence type="ECO:0000313" key="5">
    <source>
        <dbReference type="Proteomes" id="UP001285352"/>
    </source>
</evidence>
<comment type="caution">
    <text evidence="4">The sequence shown here is derived from an EMBL/GenBank/DDBJ whole genome shotgun (WGS) entry which is preliminary data.</text>
</comment>
<dbReference type="Proteomes" id="UP001285352">
    <property type="component" value="Unassembled WGS sequence"/>
</dbReference>
<accession>A0ABU4VCP3</accession>
<dbReference type="InterPro" id="IPR036052">
    <property type="entry name" value="TrpB-like_PALP_sf"/>
</dbReference>
<evidence type="ECO:0000256" key="2">
    <source>
        <dbReference type="ARBA" id="ARBA00022898"/>
    </source>
</evidence>
<feature type="domain" description="Tryptophan synthase beta chain-like PALP" evidence="3">
    <location>
        <begin position="23"/>
        <end position="304"/>
    </location>
</feature>
<dbReference type="CDD" id="cd01562">
    <property type="entry name" value="Thr-dehyd"/>
    <property type="match status" value="1"/>
</dbReference>
<dbReference type="InterPro" id="IPR001926">
    <property type="entry name" value="TrpB-like_PALP"/>
</dbReference>
<organism evidence="4 5">
    <name type="scientific">Lentzea sokolovensis</name>
    <dbReference type="NCBI Taxonomy" id="3095429"/>
    <lineage>
        <taxon>Bacteria</taxon>
        <taxon>Bacillati</taxon>
        <taxon>Actinomycetota</taxon>
        <taxon>Actinomycetes</taxon>
        <taxon>Pseudonocardiales</taxon>
        <taxon>Pseudonocardiaceae</taxon>
        <taxon>Lentzea</taxon>
    </lineage>
</organism>
<dbReference type="EMBL" id="JAXAVU010000016">
    <property type="protein sequence ID" value="MDX8148741.1"/>
    <property type="molecule type" value="Genomic_DNA"/>
</dbReference>
<dbReference type="PANTHER" id="PTHR43050:SF1">
    <property type="entry name" value="SERINE RACEMASE"/>
    <property type="match status" value="1"/>
</dbReference>
<evidence type="ECO:0000256" key="1">
    <source>
        <dbReference type="ARBA" id="ARBA00001933"/>
    </source>
</evidence>
<keyword evidence="2" id="KW-0663">Pyridoxal phosphate</keyword>
<keyword evidence="5" id="KW-1185">Reference proteome</keyword>
<sequence>MSRDPVTLDDVRSASDRLRGVAHRTPVLRSRTLDRAAGTEVFLKCENFQRTGSFKVRGAYNAASRLRVAKGLTTYSSGNHAQAVALTARELGTTAVILMPADAPKSKMDAAAGYGAEIITYDRYTDDREALGAGLAAERDLTFVPPYDHEHVIAGQGSSALELLEDTGPLGALVVPVGGGGLIAGSATAATSLHRGIRVIGVEPEAGDDTRRSLEAGHRISVPVPHTIADGQAATIPGELTFAINQRLVETVALVTDDEIREAMHFALTRLKIVLEPSGATGLAALLCGRVRPTPRRIGVIASGGNLDL</sequence>
<dbReference type="RefSeq" id="WP_319980714.1">
    <property type="nucleotide sequence ID" value="NZ_JAXAVU010000016.1"/>
</dbReference>
<proteinExistence type="predicted"/>
<name>A0ABU4VCP3_9PSEU</name>